<feature type="compositionally biased region" description="Polar residues" evidence="1">
    <location>
        <begin position="31"/>
        <end position="45"/>
    </location>
</feature>
<evidence type="ECO:0000313" key="2">
    <source>
        <dbReference type="EMBL" id="KAK8054214.1"/>
    </source>
</evidence>
<accession>A0ABR1U8F0</accession>
<sequence>MEQKSMKRDECLDTTAKKRCAEDLGDAAEENATSRAASPRQSNKSPAIDVEETPGIPDIEKHDIELLSLDAAIVSSHKDLVDFCQNWAKENDGKLPKGILVTSQKLDPDYYRA</sequence>
<reference evidence="2 3" key="1">
    <citation type="submission" date="2023-01" db="EMBL/GenBank/DDBJ databases">
        <title>Analysis of 21 Apiospora genomes using comparative genomics revels a genus with tremendous synthesis potential of carbohydrate active enzymes and secondary metabolites.</title>
        <authorList>
            <person name="Sorensen T."/>
        </authorList>
    </citation>
    <scope>NUCLEOTIDE SEQUENCE [LARGE SCALE GENOMIC DNA]</scope>
    <source>
        <strain evidence="2 3">CBS 83171</strain>
    </source>
</reference>
<evidence type="ECO:0000256" key="1">
    <source>
        <dbReference type="SAM" id="MobiDB-lite"/>
    </source>
</evidence>
<proteinExistence type="predicted"/>
<name>A0ABR1U8F0_9PEZI</name>
<dbReference type="EMBL" id="JAQQWM010000008">
    <property type="protein sequence ID" value="KAK8054214.1"/>
    <property type="molecule type" value="Genomic_DNA"/>
</dbReference>
<gene>
    <name evidence="2" type="ORF">PG996_013515</name>
</gene>
<evidence type="ECO:0000313" key="3">
    <source>
        <dbReference type="Proteomes" id="UP001446871"/>
    </source>
</evidence>
<feature type="region of interest" description="Disordered" evidence="1">
    <location>
        <begin position="23"/>
        <end position="56"/>
    </location>
</feature>
<protein>
    <submittedName>
        <fullName evidence="2">Uncharacterized protein</fullName>
    </submittedName>
</protein>
<dbReference type="Proteomes" id="UP001446871">
    <property type="component" value="Unassembled WGS sequence"/>
</dbReference>
<keyword evidence="3" id="KW-1185">Reference proteome</keyword>
<organism evidence="2 3">
    <name type="scientific">Apiospora saccharicola</name>
    <dbReference type="NCBI Taxonomy" id="335842"/>
    <lineage>
        <taxon>Eukaryota</taxon>
        <taxon>Fungi</taxon>
        <taxon>Dikarya</taxon>
        <taxon>Ascomycota</taxon>
        <taxon>Pezizomycotina</taxon>
        <taxon>Sordariomycetes</taxon>
        <taxon>Xylariomycetidae</taxon>
        <taxon>Amphisphaeriales</taxon>
        <taxon>Apiosporaceae</taxon>
        <taxon>Apiospora</taxon>
    </lineage>
</organism>
<comment type="caution">
    <text evidence="2">The sequence shown here is derived from an EMBL/GenBank/DDBJ whole genome shotgun (WGS) entry which is preliminary data.</text>
</comment>